<dbReference type="InterPro" id="IPR050361">
    <property type="entry name" value="MPP/UQCRC_Complex"/>
</dbReference>
<dbReference type="InterPro" id="IPR011765">
    <property type="entry name" value="Pept_M16_N"/>
</dbReference>
<dbReference type="GO" id="GO:0006508">
    <property type="term" value="P:proteolysis"/>
    <property type="evidence" value="ECO:0007669"/>
    <property type="project" value="InterPro"/>
</dbReference>
<dbReference type="GO" id="GO:0046872">
    <property type="term" value="F:metal ion binding"/>
    <property type="evidence" value="ECO:0007669"/>
    <property type="project" value="InterPro"/>
</dbReference>
<feature type="domain" description="Peptidase M16 C-terminal" evidence="6">
    <location>
        <begin position="167"/>
        <end position="338"/>
    </location>
</feature>
<dbReference type="InterPro" id="IPR001431">
    <property type="entry name" value="Pept_M16_Zn_BS"/>
</dbReference>
<dbReference type="FunFam" id="3.30.830.10:FF:000008">
    <property type="entry name" value="Mitochondrial-processing peptidase subunit beta"/>
    <property type="match status" value="1"/>
</dbReference>
<dbReference type="Proteomes" id="UP000298714">
    <property type="component" value="Chromosome"/>
</dbReference>
<proteinExistence type="inferred from homology"/>
<gene>
    <name evidence="7" type="ORF">E6W36_12590</name>
</gene>
<evidence type="ECO:0000313" key="7">
    <source>
        <dbReference type="EMBL" id="QCI80045.1"/>
    </source>
</evidence>
<protein>
    <submittedName>
        <fullName evidence="7">Insulinase family protein</fullName>
    </submittedName>
</protein>
<evidence type="ECO:0000259" key="6">
    <source>
        <dbReference type="Pfam" id="PF05193"/>
    </source>
</evidence>
<dbReference type="GO" id="GO:0004222">
    <property type="term" value="F:metalloendopeptidase activity"/>
    <property type="evidence" value="ECO:0007669"/>
    <property type="project" value="InterPro"/>
</dbReference>
<evidence type="ECO:0000256" key="1">
    <source>
        <dbReference type="ARBA" id="ARBA00001947"/>
    </source>
</evidence>
<evidence type="ECO:0000259" key="5">
    <source>
        <dbReference type="Pfam" id="PF00675"/>
    </source>
</evidence>
<name>A0A4D7C7M7_9SPHN</name>
<evidence type="ECO:0000256" key="4">
    <source>
        <dbReference type="RuleBase" id="RU004447"/>
    </source>
</evidence>
<organism evidence="7 8">
    <name type="scientific">Hankyongella ginsenosidimutans</name>
    <dbReference type="NCBI Taxonomy" id="1763828"/>
    <lineage>
        <taxon>Bacteria</taxon>
        <taxon>Pseudomonadati</taxon>
        <taxon>Pseudomonadota</taxon>
        <taxon>Alphaproteobacteria</taxon>
        <taxon>Sphingomonadales</taxon>
        <taxon>Sphingomonadaceae</taxon>
        <taxon>Hankyongella</taxon>
    </lineage>
</organism>
<dbReference type="Gene3D" id="3.30.830.10">
    <property type="entry name" value="Metalloenzyme, LuxS/M16 peptidase-like"/>
    <property type="match status" value="2"/>
</dbReference>
<comment type="cofactor">
    <cofactor evidence="1">
        <name>Zn(2+)</name>
        <dbReference type="ChEBI" id="CHEBI:29105"/>
    </cofactor>
</comment>
<dbReference type="PANTHER" id="PTHR11851:SF49">
    <property type="entry name" value="MITOCHONDRIAL-PROCESSING PEPTIDASE SUBUNIT ALPHA"/>
    <property type="match status" value="1"/>
</dbReference>
<keyword evidence="3" id="KW-0645">Protease</keyword>
<dbReference type="Pfam" id="PF00675">
    <property type="entry name" value="Peptidase_M16"/>
    <property type="match status" value="1"/>
</dbReference>
<accession>A0A4D7C7M7</accession>
<dbReference type="InterPro" id="IPR007863">
    <property type="entry name" value="Peptidase_M16_C"/>
</dbReference>
<reference evidence="8" key="1">
    <citation type="submission" date="2019-04" db="EMBL/GenBank/DDBJ databases">
        <title>Complete genome sequence of Sphingomonas sp. W1-2-3.</title>
        <authorList>
            <person name="Im W.T."/>
        </authorList>
    </citation>
    <scope>NUCLEOTIDE SEQUENCE [LARGE SCALE GENOMIC DNA]</scope>
    <source>
        <strain evidence="8">W1-2-3</strain>
    </source>
</reference>
<dbReference type="SUPFAM" id="SSF63411">
    <property type="entry name" value="LuxS/MPP-like metallohydrolase"/>
    <property type="match status" value="2"/>
</dbReference>
<dbReference type="PANTHER" id="PTHR11851">
    <property type="entry name" value="METALLOPROTEASE"/>
    <property type="match status" value="1"/>
</dbReference>
<dbReference type="EMBL" id="CP039704">
    <property type="protein sequence ID" value="QCI80045.1"/>
    <property type="molecule type" value="Genomic_DNA"/>
</dbReference>
<comment type="similarity">
    <text evidence="2 4">Belongs to the peptidase M16 family.</text>
</comment>
<dbReference type="RefSeq" id="WP_222872901.1">
    <property type="nucleotide sequence ID" value="NZ_CP039704.1"/>
</dbReference>
<dbReference type="AlphaFoldDB" id="A0A4D7C7M7"/>
<dbReference type="InterPro" id="IPR011249">
    <property type="entry name" value="Metalloenz_LuxS/M16"/>
</dbReference>
<dbReference type="PROSITE" id="PS00143">
    <property type="entry name" value="INSULINASE"/>
    <property type="match status" value="1"/>
</dbReference>
<keyword evidence="8" id="KW-1185">Reference proteome</keyword>
<evidence type="ECO:0000256" key="2">
    <source>
        <dbReference type="ARBA" id="ARBA00007261"/>
    </source>
</evidence>
<evidence type="ECO:0000313" key="8">
    <source>
        <dbReference type="Proteomes" id="UP000298714"/>
    </source>
</evidence>
<sequence length="421" mass="45253">MTIDQTILENGLRVVTWALPGLETAAIGLTIDTGSRFEAAEVNGVAHMLEHMVFKGTRRRSARRIAEEIEAVGGQLNAFTGRDITSFYARVLADDLPLGLDMVADLVTEPLLDPDELVRERDVVLQELGQAIDTPDDIVFDHLYAAAFRGQGLGRAVLGTEASIARIDRPALVDWLDRQYRAGSMVLTAAGKVDHAAIVAMARDRLGGIAAGVRANATAPEAVLGGEQRDERALEQVQVALALPGPHYTDPDYYPLMLFATALGGGMSSRLFQEVREERGLVYSIYSYVSAYADTGYFGVSFATGEELAQEAATRTMATMAQTATGLDAAELARAKAQVKAGLLMGLESCTGMIKQMARQLLLIDRVTPTAEIVARIDAVTLEEVRASARHMLQRADALALATVGPSQTVPDRARLAGWLA</sequence>
<keyword evidence="3" id="KW-0482">Metalloprotease</keyword>
<keyword evidence="3" id="KW-0378">Hydrolase</keyword>
<evidence type="ECO:0000256" key="3">
    <source>
        <dbReference type="ARBA" id="ARBA00023049"/>
    </source>
</evidence>
<dbReference type="KEGG" id="hgn:E6W36_12590"/>
<feature type="domain" description="Peptidase M16 N-terminal" evidence="5">
    <location>
        <begin position="14"/>
        <end position="160"/>
    </location>
</feature>
<dbReference type="Pfam" id="PF05193">
    <property type="entry name" value="Peptidase_M16_C"/>
    <property type="match status" value="1"/>
</dbReference>